<gene>
    <name evidence="1" type="ORF">CG716_29335</name>
</gene>
<dbReference type="AlphaFoldDB" id="A0A255D525"/>
<dbReference type="Proteomes" id="UP000216063">
    <property type="component" value="Unassembled WGS sequence"/>
</dbReference>
<dbReference type="EMBL" id="NOZR01000055">
    <property type="protein sequence ID" value="OYN74194.1"/>
    <property type="molecule type" value="Genomic_DNA"/>
</dbReference>
<proteinExistence type="predicted"/>
<name>A0A255D525_9MYCO</name>
<organism evidence="1 2">
    <name type="scientific">Mycolicibacterium sphagni</name>
    <dbReference type="NCBI Taxonomy" id="1786"/>
    <lineage>
        <taxon>Bacteria</taxon>
        <taxon>Bacillati</taxon>
        <taxon>Actinomycetota</taxon>
        <taxon>Actinomycetes</taxon>
        <taxon>Mycobacteriales</taxon>
        <taxon>Mycobacteriaceae</taxon>
        <taxon>Mycolicibacterium</taxon>
    </lineage>
</organism>
<dbReference type="OrthoDB" id="4318869at2"/>
<reference evidence="1 2" key="1">
    <citation type="submission" date="2017-07" db="EMBL/GenBank/DDBJ databases">
        <title>The new phylogeny of genus Mycobacterium.</title>
        <authorList>
            <person name="Tortoli E."/>
            <person name="Trovato A."/>
            <person name="Cirillo D.M."/>
        </authorList>
    </citation>
    <scope>NUCLEOTIDE SEQUENCE [LARGE SCALE GENOMIC DNA]</scope>
    <source>
        <strain evidence="1 2">ATCC 33027</strain>
    </source>
</reference>
<evidence type="ECO:0000313" key="2">
    <source>
        <dbReference type="Proteomes" id="UP000216063"/>
    </source>
</evidence>
<comment type="caution">
    <text evidence="1">The sequence shown here is derived from an EMBL/GenBank/DDBJ whole genome shotgun (WGS) entry which is preliminary data.</text>
</comment>
<keyword evidence="2" id="KW-1185">Reference proteome</keyword>
<accession>A0A255D525</accession>
<protein>
    <submittedName>
        <fullName evidence="1">Uncharacterized protein</fullName>
    </submittedName>
</protein>
<evidence type="ECO:0000313" key="1">
    <source>
        <dbReference type="EMBL" id="OYN74194.1"/>
    </source>
</evidence>
<sequence length="102" mass="12118">MSPLYQKIRRVDVVEDRFEDTYFSREDRYSLGLDLEAGGFYASFPVTIGIIDYEEYYKLTQEQYETFLHNHSAALDFVNSCRRHERDDLLIEKPGWNRGTPI</sequence>